<dbReference type="AlphaFoldDB" id="A0ABD3G6Z4"/>
<gene>
    <name evidence="1" type="ORF">V7S43_000177</name>
</gene>
<evidence type="ECO:0000313" key="2">
    <source>
        <dbReference type="Proteomes" id="UP001632037"/>
    </source>
</evidence>
<accession>A0ABD3G6Z4</accession>
<dbReference type="Proteomes" id="UP001632037">
    <property type="component" value="Unassembled WGS sequence"/>
</dbReference>
<proteinExistence type="predicted"/>
<keyword evidence="2" id="KW-1185">Reference proteome</keyword>
<sequence>MEVVVDVQLVVVRAARRPADVALPMEVGNVALLLDALAVLNVLGCVKLMAVDGAASWKAVPIVLSVEDVALLMVEGSAASSKAAQQPLVKAATALLMAGDRPHPLADPRLYRHQPRYLSKRVHTRQRKDIRLFQHSRCLHADCFLQSARC</sequence>
<name>A0ABD3G6Z4_9STRA</name>
<reference evidence="1 2" key="1">
    <citation type="submission" date="2024-09" db="EMBL/GenBank/DDBJ databases">
        <title>Genome sequencing and assembly of Phytophthora oleae, isolate VK10A, causative agent of rot of olive drupes.</title>
        <authorList>
            <person name="Conti Taguali S."/>
            <person name="Riolo M."/>
            <person name="La Spada F."/>
            <person name="Cacciola S.O."/>
            <person name="Dionisio G."/>
        </authorList>
    </citation>
    <scope>NUCLEOTIDE SEQUENCE [LARGE SCALE GENOMIC DNA]</scope>
    <source>
        <strain evidence="1 2">VK10A</strain>
    </source>
</reference>
<dbReference type="EMBL" id="JBIMZQ010000001">
    <property type="protein sequence ID" value="KAL3674219.1"/>
    <property type="molecule type" value="Genomic_DNA"/>
</dbReference>
<comment type="caution">
    <text evidence="1">The sequence shown here is derived from an EMBL/GenBank/DDBJ whole genome shotgun (WGS) entry which is preliminary data.</text>
</comment>
<organism evidence="1 2">
    <name type="scientific">Phytophthora oleae</name>
    <dbReference type="NCBI Taxonomy" id="2107226"/>
    <lineage>
        <taxon>Eukaryota</taxon>
        <taxon>Sar</taxon>
        <taxon>Stramenopiles</taxon>
        <taxon>Oomycota</taxon>
        <taxon>Peronosporomycetes</taxon>
        <taxon>Peronosporales</taxon>
        <taxon>Peronosporaceae</taxon>
        <taxon>Phytophthora</taxon>
    </lineage>
</organism>
<evidence type="ECO:0000313" key="1">
    <source>
        <dbReference type="EMBL" id="KAL3674219.1"/>
    </source>
</evidence>
<protein>
    <submittedName>
        <fullName evidence="1">Uncharacterized protein</fullName>
    </submittedName>
</protein>